<evidence type="ECO:0000313" key="3">
    <source>
        <dbReference type="Proteomes" id="UP000199462"/>
    </source>
</evidence>
<feature type="compositionally biased region" description="Basic and acidic residues" evidence="1">
    <location>
        <begin position="1"/>
        <end position="11"/>
    </location>
</feature>
<evidence type="ECO:0000313" key="2">
    <source>
        <dbReference type="EMBL" id="SFR72367.1"/>
    </source>
</evidence>
<dbReference type="EMBL" id="FOYX01000002">
    <property type="protein sequence ID" value="SFR72367.1"/>
    <property type="molecule type" value="Genomic_DNA"/>
</dbReference>
<reference evidence="3" key="1">
    <citation type="submission" date="2016-10" db="EMBL/GenBank/DDBJ databases">
        <authorList>
            <person name="Varghese N."/>
            <person name="Submissions S."/>
        </authorList>
    </citation>
    <scope>NUCLEOTIDE SEQUENCE [LARGE SCALE GENOMIC DNA]</scope>
    <source>
        <strain evidence="3">DSM 19891</strain>
    </source>
</reference>
<dbReference type="Proteomes" id="UP000199462">
    <property type="component" value="Unassembled WGS sequence"/>
</dbReference>
<sequence>MKKDKTNDKYNSDITEADLQALGERTKNIRTDNGDDGQLNSREKEVDFAGKDLDVPGRDLPQNKTHKILKDEENQLYSQGADGNEDLERNTDHIK</sequence>
<dbReference type="RefSeq" id="WP_091903008.1">
    <property type="nucleotide sequence ID" value="NZ_CANMGB010000002.1"/>
</dbReference>
<name>A0A1I6J080_9FLAO</name>
<keyword evidence="3" id="KW-1185">Reference proteome</keyword>
<dbReference type="AlphaFoldDB" id="A0A1I6J080"/>
<organism evidence="2 3">
    <name type="scientific">Maribacter stanieri</name>
    <dbReference type="NCBI Taxonomy" id="440514"/>
    <lineage>
        <taxon>Bacteria</taxon>
        <taxon>Pseudomonadati</taxon>
        <taxon>Bacteroidota</taxon>
        <taxon>Flavobacteriia</taxon>
        <taxon>Flavobacteriales</taxon>
        <taxon>Flavobacteriaceae</taxon>
        <taxon>Maribacter</taxon>
    </lineage>
</organism>
<evidence type="ECO:0000256" key="1">
    <source>
        <dbReference type="SAM" id="MobiDB-lite"/>
    </source>
</evidence>
<feature type="compositionally biased region" description="Basic and acidic residues" evidence="1">
    <location>
        <begin position="41"/>
        <end position="57"/>
    </location>
</feature>
<proteinExistence type="predicted"/>
<feature type="compositionally biased region" description="Basic and acidic residues" evidence="1">
    <location>
        <begin position="24"/>
        <end position="33"/>
    </location>
</feature>
<feature type="compositionally biased region" description="Basic and acidic residues" evidence="1">
    <location>
        <begin position="86"/>
        <end position="95"/>
    </location>
</feature>
<feature type="region of interest" description="Disordered" evidence="1">
    <location>
        <begin position="1"/>
        <end position="95"/>
    </location>
</feature>
<dbReference type="STRING" id="440514.SAMN04488010_2113"/>
<accession>A0A1I6J080</accession>
<protein>
    <submittedName>
        <fullName evidence="2">Uncharacterized protein</fullName>
    </submittedName>
</protein>
<gene>
    <name evidence="2" type="ORF">SAMN04488010_2113</name>
</gene>